<evidence type="ECO:0000313" key="3">
    <source>
        <dbReference type="Proteomes" id="UP000593915"/>
    </source>
</evidence>
<proteinExistence type="predicted"/>
<name>A0A7S7AWH3_9SPIR</name>
<feature type="domain" description="DUF6966" evidence="1">
    <location>
        <begin position="33"/>
        <end position="79"/>
    </location>
</feature>
<accession>A0A7S7AWH3</accession>
<evidence type="ECO:0000259" key="1">
    <source>
        <dbReference type="Pfam" id="PF22294"/>
    </source>
</evidence>
<dbReference type="Proteomes" id="UP000593915">
    <property type="component" value="Chromosome"/>
</dbReference>
<dbReference type="EMBL" id="CP061839">
    <property type="protein sequence ID" value="QOW61310.1"/>
    <property type="molecule type" value="Genomic_DNA"/>
</dbReference>
<protein>
    <recommendedName>
        <fullName evidence="1">DUF6966 domain-containing protein</fullName>
    </recommendedName>
</protein>
<sequence length="229" mass="26317">MSKLQDKKDYKLENDRYYICALQALKQLFTETSCAWQKWIETDIKEYLSTGSVQHHLKAYGGMGSINDIWICKVNNHTINDEAEPWANELMEYLKCLSYGIAHMIKDEKKINVEKIFSVNYTRKILTGRQCKSCGFSEIRKRETDSYLASLLLPKMTEEAILENKTEELISACLVPDIPNLLEERERIIKLIKQSGIGFSASEKSCCKKCGGDTGIGYWKLDGNIFKPY</sequence>
<evidence type="ECO:0000313" key="2">
    <source>
        <dbReference type="EMBL" id="QOW61310.1"/>
    </source>
</evidence>
<reference evidence="2 3" key="1">
    <citation type="submission" date="2020-09" db="EMBL/GenBank/DDBJ databases">
        <title>Characterization of Treponema spp. from bovine digital dermatitis in Korea.</title>
        <authorList>
            <person name="Espiritu H.M."/>
            <person name="Cho Y.I."/>
            <person name="Mamuad L."/>
        </authorList>
    </citation>
    <scope>NUCLEOTIDE SEQUENCE [LARGE SCALE GENOMIC DNA]</scope>
    <source>
        <strain evidence="2 3">KS1</strain>
    </source>
</reference>
<gene>
    <name evidence="2" type="ORF">IFE08_02640</name>
</gene>
<dbReference type="RefSeq" id="WP_194076783.1">
    <property type="nucleotide sequence ID" value="NZ_CP061839.1"/>
</dbReference>
<dbReference type="Pfam" id="PF22294">
    <property type="entry name" value="DUF6966"/>
    <property type="match status" value="1"/>
</dbReference>
<dbReference type="InterPro" id="IPR054239">
    <property type="entry name" value="DUF6966"/>
</dbReference>
<organism evidence="2 3">
    <name type="scientific">Treponema pedis</name>
    <dbReference type="NCBI Taxonomy" id="409322"/>
    <lineage>
        <taxon>Bacteria</taxon>
        <taxon>Pseudomonadati</taxon>
        <taxon>Spirochaetota</taxon>
        <taxon>Spirochaetia</taxon>
        <taxon>Spirochaetales</taxon>
        <taxon>Treponemataceae</taxon>
        <taxon>Treponema</taxon>
    </lineage>
</organism>
<dbReference type="AlphaFoldDB" id="A0A7S7AWH3"/>